<dbReference type="InterPro" id="IPR029063">
    <property type="entry name" value="SAM-dependent_MTases_sf"/>
</dbReference>
<evidence type="ECO:0000256" key="1">
    <source>
        <dbReference type="ARBA" id="ARBA00022603"/>
    </source>
</evidence>
<dbReference type="AlphaFoldDB" id="J9G9V5"/>
<dbReference type="Pfam" id="PF02195">
    <property type="entry name" value="ParB_N"/>
    <property type="match status" value="1"/>
</dbReference>
<accession>J9G9V5</accession>
<dbReference type="GO" id="GO:0008170">
    <property type="term" value="F:N-methyltransferase activity"/>
    <property type="evidence" value="ECO:0007669"/>
    <property type="project" value="InterPro"/>
</dbReference>
<dbReference type="InterPro" id="IPR003115">
    <property type="entry name" value="ParB_N"/>
</dbReference>
<dbReference type="GO" id="GO:0003677">
    <property type="term" value="F:DNA binding"/>
    <property type="evidence" value="ECO:0007669"/>
    <property type="project" value="InterPro"/>
</dbReference>
<keyword evidence="1 6" id="KW-0489">Methyltransferase</keyword>
<proteinExistence type="predicted"/>
<protein>
    <submittedName>
        <fullName evidence="6">DNA methylase N-4/N-6 domain-containing protein</fullName>
    </submittedName>
</protein>
<reference evidence="6" key="1">
    <citation type="journal article" date="2012" name="PLoS ONE">
        <title>Gene sets for utilization of primary and secondary nutrition supplies in the distal gut of endangered iberian lynx.</title>
        <authorList>
            <person name="Alcaide M."/>
            <person name="Messina E."/>
            <person name="Richter M."/>
            <person name="Bargiela R."/>
            <person name="Peplies J."/>
            <person name="Huws S.A."/>
            <person name="Newbold C.J."/>
            <person name="Golyshin P.N."/>
            <person name="Simon M.A."/>
            <person name="Lopez G."/>
            <person name="Yakimov M.M."/>
            <person name="Ferrer M."/>
        </authorList>
    </citation>
    <scope>NUCLEOTIDE SEQUENCE</scope>
</reference>
<evidence type="ECO:0000259" key="4">
    <source>
        <dbReference type="Pfam" id="PF01555"/>
    </source>
</evidence>
<dbReference type="PRINTS" id="PR00508">
    <property type="entry name" value="S21N4MTFRASE"/>
</dbReference>
<evidence type="ECO:0000256" key="3">
    <source>
        <dbReference type="SAM" id="MobiDB-lite"/>
    </source>
</evidence>
<dbReference type="InterPro" id="IPR001091">
    <property type="entry name" value="RM_Methyltransferase"/>
</dbReference>
<dbReference type="Gene3D" id="3.90.1530.10">
    <property type="entry name" value="Conserved hypothetical protein from pyrococcus furiosus pfu- 392566-001, ParB domain"/>
    <property type="match status" value="1"/>
</dbReference>
<dbReference type="GO" id="GO:0032259">
    <property type="term" value="P:methylation"/>
    <property type="evidence" value="ECO:0007669"/>
    <property type="project" value="UniProtKB-KW"/>
</dbReference>
<evidence type="ECO:0000313" key="6">
    <source>
        <dbReference type="EMBL" id="EJX03629.1"/>
    </source>
</evidence>
<dbReference type="InterPro" id="IPR015840">
    <property type="entry name" value="DNA_MeTrfase_ParB"/>
</dbReference>
<keyword evidence="2" id="KW-0808">Transferase</keyword>
<comment type="caution">
    <text evidence="6">The sequence shown here is derived from an EMBL/GenBank/DDBJ whole genome shotgun (WGS) entry which is preliminary data.</text>
</comment>
<dbReference type="InterPro" id="IPR002941">
    <property type="entry name" value="DNA_methylase_N4/N6"/>
</dbReference>
<evidence type="ECO:0000256" key="2">
    <source>
        <dbReference type="ARBA" id="ARBA00022679"/>
    </source>
</evidence>
<name>J9G9V5_9ZZZZ</name>
<dbReference type="Gene3D" id="3.40.50.150">
    <property type="entry name" value="Vaccinia Virus protein VP39"/>
    <property type="match status" value="1"/>
</dbReference>
<gene>
    <name evidence="6" type="ORF">EVA_08268</name>
</gene>
<dbReference type="InterPro" id="IPR036086">
    <property type="entry name" value="ParB/Sulfiredoxin_sf"/>
</dbReference>
<dbReference type="EMBL" id="AMCI01002100">
    <property type="protein sequence ID" value="EJX03629.1"/>
    <property type="molecule type" value="Genomic_DNA"/>
</dbReference>
<feature type="domain" description="ParB-like N-terminal" evidence="5">
    <location>
        <begin position="39"/>
        <end position="113"/>
    </location>
</feature>
<feature type="region of interest" description="Disordered" evidence="3">
    <location>
        <begin position="152"/>
        <end position="171"/>
    </location>
</feature>
<sequence length="458" mass="52478">MAKKESTEQQGKALQIWGEAKVLPLTKVKPNKGQIPGLPKNPRLIRDDKFKKLVRSIRDNPEMLSLRELLVYPYGGEYIIIGGNMRFHAIKENGYTEAPCKVIPQEATLDQLRAYMMKDNSSYGEWDFEALANEFDPAELDEWGIDIPTLDEGEEEREEAKEDDYNEDDAEQAPSVCQFGDVWQLGAHRLMCGDSTKQEDIEKLMDGDLCDCYLTDPPYNVNYEGKTKEKLKIDNDTMSDGNFLAFLTDAFDAANSVMKPGASFYIWHADSEGFNFRAAARKAGWQVRQVLVWVKNTMVLGRQDYQWKHEPCIYGWKDGAAHYFCDSRKLTTCYEDTPLEDFKKMKKEELVEILKEMTSDKIATSVIRADKPAASREHPTMKPVKLIGYQVVNSTRKHDIILDSFGGSGTTLIACEQLERRCRTMELSEHYCDVIIERWQKLTGKKAVRISRTPKQQQ</sequence>
<dbReference type="Pfam" id="PF01555">
    <property type="entry name" value="N6_N4_Mtase"/>
    <property type="match status" value="1"/>
</dbReference>
<dbReference type="SUPFAM" id="SSF53335">
    <property type="entry name" value="S-adenosyl-L-methionine-dependent methyltransferases"/>
    <property type="match status" value="1"/>
</dbReference>
<evidence type="ECO:0000259" key="5">
    <source>
        <dbReference type="Pfam" id="PF02195"/>
    </source>
</evidence>
<dbReference type="SUPFAM" id="SSF110849">
    <property type="entry name" value="ParB/Sulfiredoxin"/>
    <property type="match status" value="1"/>
</dbReference>
<dbReference type="PIRSF" id="PIRSF036758">
    <property type="entry name" value="Aden_M_ParB"/>
    <property type="match status" value="1"/>
</dbReference>
<organism evidence="6">
    <name type="scientific">gut metagenome</name>
    <dbReference type="NCBI Taxonomy" id="749906"/>
    <lineage>
        <taxon>unclassified sequences</taxon>
        <taxon>metagenomes</taxon>
        <taxon>organismal metagenomes</taxon>
    </lineage>
</organism>
<feature type="domain" description="DNA methylase N-4/N-6" evidence="4">
    <location>
        <begin position="211"/>
        <end position="436"/>
    </location>
</feature>